<keyword evidence="1" id="KW-0812">Transmembrane</keyword>
<name>A0A2T1DIT8_9CYAN</name>
<reference evidence="2 3" key="1">
    <citation type="submission" date="2018-02" db="EMBL/GenBank/DDBJ databases">
        <authorList>
            <person name="Cohen D.B."/>
            <person name="Kent A.D."/>
        </authorList>
    </citation>
    <scope>NUCLEOTIDE SEQUENCE [LARGE SCALE GENOMIC DNA]</scope>
    <source>
        <strain evidence="2 3">ULC007</strain>
    </source>
</reference>
<reference evidence="2 3" key="2">
    <citation type="submission" date="2018-03" db="EMBL/GenBank/DDBJ databases">
        <title>The ancient ancestry and fast evolution of plastids.</title>
        <authorList>
            <person name="Moore K.R."/>
            <person name="Magnabosco C."/>
            <person name="Momper L."/>
            <person name="Gold D.A."/>
            <person name="Bosak T."/>
            <person name="Fournier G.P."/>
        </authorList>
    </citation>
    <scope>NUCLEOTIDE SEQUENCE [LARGE SCALE GENOMIC DNA]</scope>
    <source>
        <strain evidence="2 3">ULC007</strain>
    </source>
</reference>
<evidence type="ECO:0000313" key="2">
    <source>
        <dbReference type="EMBL" id="PSB20408.1"/>
    </source>
</evidence>
<dbReference type="EMBL" id="PVWG01000006">
    <property type="protein sequence ID" value="PSB20408.1"/>
    <property type="molecule type" value="Genomic_DNA"/>
</dbReference>
<organism evidence="2 3">
    <name type="scientific">Phormidesmis priestleyi ULC007</name>
    <dbReference type="NCBI Taxonomy" id="1920490"/>
    <lineage>
        <taxon>Bacteria</taxon>
        <taxon>Bacillati</taxon>
        <taxon>Cyanobacteriota</taxon>
        <taxon>Cyanophyceae</taxon>
        <taxon>Leptolyngbyales</taxon>
        <taxon>Leptolyngbyaceae</taxon>
        <taxon>Phormidesmis</taxon>
    </lineage>
</organism>
<dbReference type="RefSeq" id="WP_073070325.1">
    <property type="nucleotide sequence ID" value="NZ_MPPI01000006.1"/>
</dbReference>
<proteinExistence type="predicted"/>
<feature type="transmembrane region" description="Helical" evidence="1">
    <location>
        <begin position="55"/>
        <end position="76"/>
    </location>
</feature>
<evidence type="ECO:0000256" key="1">
    <source>
        <dbReference type="SAM" id="Phobius"/>
    </source>
</evidence>
<dbReference type="STRING" id="1920490.GCA_001895925_04219"/>
<gene>
    <name evidence="2" type="ORF">C7B65_08205</name>
</gene>
<keyword evidence="1" id="KW-0472">Membrane</keyword>
<keyword evidence="3" id="KW-1185">Reference proteome</keyword>
<comment type="caution">
    <text evidence="2">The sequence shown here is derived from an EMBL/GenBank/DDBJ whole genome shotgun (WGS) entry which is preliminary data.</text>
</comment>
<feature type="transmembrane region" description="Helical" evidence="1">
    <location>
        <begin position="178"/>
        <end position="197"/>
    </location>
</feature>
<dbReference type="AlphaFoldDB" id="A0A2T1DIT8"/>
<accession>A0A2T1DIT8</accession>
<feature type="transmembrane region" description="Helical" evidence="1">
    <location>
        <begin position="88"/>
        <end position="108"/>
    </location>
</feature>
<sequence>MNKLKLSGLLLFLAGSIALMGIITAEALYPSGSGYTTFHSEISDLGATKPPNSLIYQPSASIFNVTMLLSGLMTLMATFYQHKYFKKLLFSIPLGLFSLGLVGIGIFSGDKVPYHGIFSLLTFISGGVSAIASFKIVSAPFKFIGIVFGAISLITWCAVVFAPNIVVPFIGLGGTERWLVYPIVLWITGLGGYLMNITTTKKLGDQHL</sequence>
<dbReference type="Pfam" id="PF06197">
    <property type="entry name" value="DUF998"/>
    <property type="match status" value="1"/>
</dbReference>
<feature type="transmembrane region" description="Helical" evidence="1">
    <location>
        <begin position="146"/>
        <end position="172"/>
    </location>
</feature>
<keyword evidence="1" id="KW-1133">Transmembrane helix</keyword>
<dbReference type="OrthoDB" id="5189371at2"/>
<feature type="transmembrane region" description="Helical" evidence="1">
    <location>
        <begin position="114"/>
        <end position="134"/>
    </location>
</feature>
<evidence type="ECO:0000313" key="3">
    <source>
        <dbReference type="Proteomes" id="UP000238634"/>
    </source>
</evidence>
<dbReference type="InterPro" id="IPR009339">
    <property type="entry name" value="DUF998"/>
</dbReference>
<dbReference type="Proteomes" id="UP000238634">
    <property type="component" value="Unassembled WGS sequence"/>
</dbReference>
<protein>
    <submittedName>
        <fullName evidence="2">DUF998 domain-containing protein</fullName>
    </submittedName>
</protein>